<dbReference type="GO" id="GO:0140078">
    <property type="term" value="F:class I DNA-(apurinic or apyrimidinic site) endonuclease activity"/>
    <property type="evidence" value="ECO:0007669"/>
    <property type="project" value="UniProtKB-EC"/>
</dbReference>
<dbReference type="InterPro" id="IPR011257">
    <property type="entry name" value="DNA_glycosylase"/>
</dbReference>
<comment type="catalytic activity">
    <reaction evidence="8">
        <text>2'-deoxyribonucleotide-(2'-deoxyribose 5'-phosphate)-2'-deoxyribonucleotide-DNA = a 3'-end 2'-deoxyribonucleotide-(2,3-dehydro-2,3-deoxyribose 5'-phosphate)-DNA + a 5'-end 5'-phospho-2'-deoxyribonucleoside-DNA + H(+)</text>
        <dbReference type="Rhea" id="RHEA:66592"/>
        <dbReference type="Rhea" id="RHEA-COMP:13180"/>
        <dbReference type="Rhea" id="RHEA-COMP:16897"/>
        <dbReference type="Rhea" id="RHEA-COMP:17067"/>
        <dbReference type="ChEBI" id="CHEBI:15378"/>
        <dbReference type="ChEBI" id="CHEBI:136412"/>
        <dbReference type="ChEBI" id="CHEBI:157695"/>
        <dbReference type="ChEBI" id="CHEBI:167181"/>
        <dbReference type="EC" id="4.2.99.18"/>
    </reaction>
</comment>
<dbReference type="GO" id="GO:0005634">
    <property type="term" value="C:nucleus"/>
    <property type="evidence" value="ECO:0007669"/>
    <property type="project" value="TreeGrafter"/>
</dbReference>
<evidence type="ECO:0000256" key="5">
    <source>
        <dbReference type="ARBA" id="ARBA00023204"/>
    </source>
</evidence>
<dbReference type="Pfam" id="PF00730">
    <property type="entry name" value="HhH-GPD"/>
    <property type="match status" value="1"/>
</dbReference>
<keyword evidence="5" id="KW-0234">DNA repair</keyword>
<feature type="domain" description="HhH-GPD" evidence="9">
    <location>
        <begin position="158"/>
        <end position="317"/>
    </location>
</feature>
<comment type="caution">
    <text evidence="10">The sequence shown here is derived from an EMBL/GenBank/DDBJ whole genome shotgun (WGS) entry which is preliminary data.</text>
</comment>
<dbReference type="OrthoDB" id="2099276at2759"/>
<keyword evidence="7" id="KW-0326">Glycosidase</keyword>
<sequence length="377" mass="43584">MSLSSHFTKRKVTKIIKDTASFNSEISNLNIKIEPNIDSIPISKITKPKRKRTIKHIKLETEDDTLSNNNINTPIPNNFFPIYNKIKEMRKLIITPVDLVGCIRIPLVLKYITQEYKKSPNLFKPLKIEDLPNIQSIIDKFKIENSNDRYQLLVTLMFSSQTKDEINFIVMQNLHLHYLRKGYENGLCMESIISTSESEIDSLIFQIGFHKRKSSYLLETTNYLINNYNSDIPNLIENLINLKGIGYKMGNLILQGAWNITTGISVDTHMVRLCNMFGWYTKDKNPENIRKYLESMLINHKEIWNEINPVLVGFGQSICTPTSRRCDLCLLSTINKKNNVICPAIDKRLLLRIKNGVDNNERKIRGDLANLIDYINS</sequence>
<dbReference type="EC" id="4.2.99.18" evidence="2"/>
<proteinExistence type="inferred from homology"/>
<dbReference type="AlphaFoldDB" id="A0A9P6WN14"/>
<evidence type="ECO:0000313" key="11">
    <source>
        <dbReference type="Proteomes" id="UP000697127"/>
    </source>
</evidence>
<reference evidence="10" key="1">
    <citation type="submission" date="2020-11" db="EMBL/GenBank/DDBJ databases">
        <title>Kefir isolates.</title>
        <authorList>
            <person name="Marcisauskas S."/>
            <person name="Kim Y."/>
            <person name="Blasche S."/>
        </authorList>
    </citation>
    <scope>NUCLEOTIDE SEQUENCE</scope>
    <source>
        <strain evidence="10">Olga-1</strain>
    </source>
</reference>
<comment type="similarity">
    <text evidence="1">Belongs to the Nth/MutY family.</text>
</comment>
<name>A0A9P6WN14_9ASCO</name>
<dbReference type="GO" id="GO:0000703">
    <property type="term" value="F:oxidized pyrimidine nucleobase lesion DNA N-glycosylase activity"/>
    <property type="evidence" value="ECO:0007669"/>
    <property type="project" value="TreeGrafter"/>
</dbReference>
<keyword evidence="4" id="KW-0378">Hydrolase</keyword>
<dbReference type="SUPFAM" id="SSF48150">
    <property type="entry name" value="DNA-glycosylase"/>
    <property type="match status" value="1"/>
</dbReference>
<dbReference type="FunFam" id="1.10.340.30:FF:000001">
    <property type="entry name" value="Endonuclease III"/>
    <property type="match status" value="1"/>
</dbReference>
<evidence type="ECO:0000256" key="8">
    <source>
        <dbReference type="ARBA" id="ARBA00044632"/>
    </source>
</evidence>
<dbReference type="Proteomes" id="UP000697127">
    <property type="component" value="Unassembled WGS sequence"/>
</dbReference>
<dbReference type="SMART" id="SM00478">
    <property type="entry name" value="ENDO3c"/>
    <property type="match status" value="1"/>
</dbReference>
<evidence type="ECO:0000259" key="9">
    <source>
        <dbReference type="SMART" id="SM00478"/>
    </source>
</evidence>
<keyword evidence="11" id="KW-1185">Reference proteome</keyword>
<dbReference type="GO" id="GO:0006285">
    <property type="term" value="P:base-excision repair, AP site formation"/>
    <property type="evidence" value="ECO:0007669"/>
    <property type="project" value="TreeGrafter"/>
</dbReference>
<evidence type="ECO:0000256" key="1">
    <source>
        <dbReference type="ARBA" id="ARBA00008343"/>
    </source>
</evidence>
<dbReference type="InterPro" id="IPR023170">
    <property type="entry name" value="HhH_base_excis_C"/>
</dbReference>
<dbReference type="Gene3D" id="1.10.340.30">
    <property type="entry name" value="Hypothetical protein, domain 2"/>
    <property type="match status" value="1"/>
</dbReference>
<gene>
    <name evidence="10" type="primary">NTG2</name>
    <name evidence="10" type="ORF">C6P40_004176</name>
</gene>
<evidence type="ECO:0000256" key="4">
    <source>
        <dbReference type="ARBA" id="ARBA00022801"/>
    </source>
</evidence>
<dbReference type="Gene3D" id="1.10.1670.10">
    <property type="entry name" value="Helix-hairpin-Helix base-excision DNA repair enzymes (C-terminal)"/>
    <property type="match status" value="1"/>
</dbReference>
<dbReference type="InterPro" id="IPR003265">
    <property type="entry name" value="HhH-GPD_domain"/>
</dbReference>
<keyword evidence="3" id="KW-0227">DNA damage</keyword>
<evidence type="ECO:0000256" key="3">
    <source>
        <dbReference type="ARBA" id="ARBA00022763"/>
    </source>
</evidence>
<organism evidence="10 11">
    <name type="scientific">Pichia californica</name>
    <dbReference type="NCBI Taxonomy" id="460514"/>
    <lineage>
        <taxon>Eukaryota</taxon>
        <taxon>Fungi</taxon>
        <taxon>Dikarya</taxon>
        <taxon>Ascomycota</taxon>
        <taxon>Saccharomycotina</taxon>
        <taxon>Pichiomycetes</taxon>
        <taxon>Pichiales</taxon>
        <taxon>Pichiaceae</taxon>
        <taxon>Pichia</taxon>
    </lineage>
</organism>
<protein>
    <recommendedName>
        <fullName evidence="2">DNA-(apurinic or apyrimidinic site) lyase</fullName>
        <ecNumber evidence="2">4.2.99.18</ecNumber>
    </recommendedName>
</protein>
<evidence type="ECO:0000256" key="6">
    <source>
        <dbReference type="ARBA" id="ARBA00023239"/>
    </source>
</evidence>
<dbReference type="CDD" id="cd00056">
    <property type="entry name" value="ENDO3c"/>
    <property type="match status" value="1"/>
</dbReference>
<accession>A0A9P6WN14</accession>
<evidence type="ECO:0000256" key="7">
    <source>
        <dbReference type="ARBA" id="ARBA00023295"/>
    </source>
</evidence>
<dbReference type="EMBL" id="PUHW01000053">
    <property type="protein sequence ID" value="KAG0689936.1"/>
    <property type="molecule type" value="Genomic_DNA"/>
</dbReference>
<evidence type="ECO:0000256" key="2">
    <source>
        <dbReference type="ARBA" id="ARBA00012720"/>
    </source>
</evidence>
<dbReference type="PANTHER" id="PTHR43286:SF1">
    <property type="entry name" value="ENDONUCLEASE III-LIKE PROTEIN 1"/>
    <property type="match status" value="1"/>
</dbReference>
<keyword evidence="6 10" id="KW-0456">Lyase</keyword>
<evidence type="ECO:0000313" key="10">
    <source>
        <dbReference type="EMBL" id="KAG0689936.1"/>
    </source>
</evidence>
<dbReference type="PANTHER" id="PTHR43286">
    <property type="entry name" value="ENDONUCLEASE III-LIKE PROTEIN 1"/>
    <property type="match status" value="1"/>
</dbReference>
<dbReference type="GO" id="GO:0006289">
    <property type="term" value="P:nucleotide-excision repair"/>
    <property type="evidence" value="ECO:0007669"/>
    <property type="project" value="TreeGrafter"/>
</dbReference>